<reference evidence="2 3" key="1">
    <citation type="submission" date="2018-08" db="EMBL/GenBank/DDBJ databases">
        <title>Sphingobium sp. EO9.</title>
        <authorList>
            <person name="Park Y."/>
            <person name="Kim K.H."/>
            <person name="Jeon C.O."/>
        </authorList>
    </citation>
    <scope>NUCLEOTIDE SEQUENCE [LARGE SCALE GENOMIC DNA]</scope>
    <source>
        <strain evidence="2 3">EO9</strain>
    </source>
</reference>
<feature type="transmembrane region" description="Helical" evidence="1">
    <location>
        <begin position="101"/>
        <end position="124"/>
    </location>
</feature>
<organism evidence="2 3">
    <name type="scientific">Sphingobium terrigena</name>
    <dbReference type="NCBI Taxonomy" id="2304063"/>
    <lineage>
        <taxon>Bacteria</taxon>
        <taxon>Pseudomonadati</taxon>
        <taxon>Pseudomonadota</taxon>
        <taxon>Alphaproteobacteria</taxon>
        <taxon>Sphingomonadales</taxon>
        <taxon>Sphingomonadaceae</taxon>
        <taxon>Sphingobium</taxon>
    </lineage>
</organism>
<evidence type="ECO:0000313" key="3">
    <source>
        <dbReference type="Proteomes" id="UP000283469"/>
    </source>
</evidence>
<gene>
    <name evidence="2" type="ORF">D0Z70_07625</name>
</gene>
<dbReference type="AlphaFoldDB" id="A0A418YUP8"/>
<feature type="transmembrane region" description="Helical" evidence="1">
    <location>
        <begin position="58"/>
        <end position="89"/>
    </location>
</feature>
<dbReference type="Proteomes" id="UP000283469">
    <property type="component" value="Unassembled WGS sequence"/>
</dbReference>
<dbReference type="EMBL" id="QVRA01000005">
    <property type="protein sequence ID" value="RJG55893.1"/>
    <property type="molecule type" value="Genomic_DNA"/>
</dbReference>
<keyword evidence="1" id="KW-0472">Membrane</keyword>
<accession>A0A418YUP8</accession>
<dbReference type="InterPro" id="IPR025363">
    <property type="entry name" value="DUF4267"/>
</dbReference>
<keyword evidence="1" id="KW-1133">Transmembrane helix</keyword>
<name>A0A418YUP8_9SPHN</name>
<sequence length="128" mass="13607">MPILNIATYSLTLLLLLAQAALALRGIFDPAAGALGFGPAADSKAAEFYHAVYRDRNLVISAIGILLLVFGMWRALEIVFTVGITLPLYDIIALKMAGVPVLPVHYITLVVLIVLAGLIIARAIQAPV</sequence>
<keyword evidence="1" id="KW-0812">Transmembrane</keyword>
<protein>
    <submittedName>
        <fullName evidence="2">DUF4267 domain-containing protein</fullName>
    </submittedName>
</protein>
<evidence type="ECO:0000256" key="1">
    <source>
        <dbReference type="SAM" id="Phobius"/>
    </source>
</evidence>
<dbReference type="Pfam" id="PF14087">
    <property type="entry name" value="DUF4267"/>
    <property type="match status" value="1"/>
</dbReference>
<comment type="caution">
    <text evidence="2">The sequence shown here is derived from an EMBL/GenBank/DDBJ whole genome shotgun (WGS) entry which is preliminary data.</text>
</comment>
<dbReference type="RefSeq" id="WP_119744997.1">
    <property type="nucleotide sequence ID" value="NZ_QVRA01000005.1"/>
</dbReference>
<proteinExistence type="predicted"/>
<keyword evidence="3" id="KW-1185">Reference proteome</keyword>
<evidence type="ECO:0000313" key="2">
    <source>
        <dbReference type="EMBL" id="RJG55893.1"/>
    </source>
</evidence>